<protein>
    <submittedName>
        <fullName evidence="5">AAA domain family protein</fullName>
    </submittedName>
</protein>
<dbReference type="InterPro" id="IPR045006">
    <property type="entry name" value="CHLI-like"/>
</dbReference>
<dbReference type="AlphaFoldDB" id="A0A0F3QKY9"/>
<dbReference type="GO" id="GO:0005524">
    <property type="term" value="F:ATP binding"/>
    <property type="evidence" value="ECO:0007669"/>
    <property type="project" value="UniProtKB-KW"/>
</dbReference>
<dbReference type="Pfam" id="PF13541">
    <property type="entry name" value="ChlI"/>
    <property type="match status" value="1"/>
</dbReference>
<dbReference type="Pfam" id="PF13335">
    <property type="entry name" value="Mg_chelatase_C"/>
    <property type="match status" value="1"/>
</dbReference>
<dbReference type="STRING" id="33990.A3306_06520"/>
<dbReference type="PANTHER" id="PTHR32039">
    <property type="entry name" value="MAGNESIUM-CHELATASE SUBUNIT CHLI"/>
    <property type="match status" value="1"/>
</dbReference>
<proteinExistence type="inferred from homology"/>
<dbReference type="Pfam" id="PF01078">
    <property type="entry name" value="Mg_chelatase"/>
    <property type="match status" value="1"/>
</dbReference>
<dbReference type="InterPro" id="IPR003593">
    <property type="entry name" value="AAA+_ATPase"/>
</dbReference>
<dbReference type="PRINTS" id="PR01657">
    <property type="entry name" value="MCMFAMILY"/>
</dbReference>
<evidence type="ECO:0000313" key="6">
    <source>
        <dbReference type="Proteomes" id="UP000033689"/>
    </source>
</evidence>
<dbReference type="GO" id="GO:0003677">
    <property type="term" value="F:DNA binding"/>
    <property type="evidence" value="ECO:0007669"/>
    <property type="project" value="InterPro"/>
</dbReference>
<accession>A0A0F3QKY9</accession>
<dbReference type="RefSeq" id="WP_045799706.1">
    <property type="nucleotide sequence ID" value="NZ_LAOJ01000001.1"/>
</dbReference>
<keyword evidence="3" id="KW-0067">ATP-binding</keyword>
<dbReference type="PATRIC" id="fig|1359194.3.peg.713"/>
<keyword evidence="2" id="KW-0547">Nucleotide-binding</keyword>
<name>A0A0F3QKY9_RICBE</name>
<dbReference type="SUPFAM" id="SSF54211">
    <property type="entry name" value="Ribosomal protein S5 domain 2-like"/>
    <property type="match status" value="1"/>
</dbReference>
<dbReference type="Gene3D" id="3.40.50.300">
    <property type="entry name" value="P-loop containing nucleotide triphosphate hydrolases"/>
    <property type="match status" value="1"/>
</dbReference>
<dbReference type="EMBL" id="LAOJ01000001">
    <property type="protein sequence ID" value="KJV92084.1"/>
    <property type="molecule type" value="Genomic_DNA"/>
</dbReference>
<evidence type="ECO:0000313" key="5">
    <source>
        <dbReference type="EMBL" id="KJV92084.1"/>
    </source>
</evidence>
<evidence type="ECO:0000256" key="1">
    <source>
        <dbReference type="ARBA" id="ARBA00006354"/>
    </source>
</evidence>
<dbReference type="InterPro" id="IPR000523">
    <property type="entry name" value="Mg_chelatse_chII-like_cat_dom"/>
</dbReference>
<dbReference type="SMART" id="SM00382">
    <property type="entry name" value="AAA"/>
    <property type="match status" value="1"/>
</dbReference>
<organism evidence="5 6">
    <name type="scientific">Rickettsia bellii str. RML Mogi</name>
    <dbReference type="NCBI Taxonomy" id="1359194"/>
    <lineage>
        <taxon>Bacteria</taxon>
        <taxon>Pseudomonadati</taxon>
        <taxon>Pseudomonadota</taxon>
        <taxon>Alphaproteobacteria</taxon>
        <taxon>Rickettsiales</taxon>
        <taxon>Rickettsiaceae</taxon>
        <taxon>Rickettsieae</taxon>
        <taxon>Rickettsia</taxon>
        <taxon>belli group</taxon>
    </lineage>
</organism>
<dbReference type="InterPro" id="IPR004482">
    <property type="entry name" value="Mg_chelat-rel"/>
</dbReference>
<evidence type="ECO:0000256" key="3">
    <source>
        <dbReference type="ARBA" id="ARBA00022840"/>
    </source>
</evidence>
<comment type="similarity">
    <text evidence="1">Belongs to the Mg-chelatase subunits D/I family. ComM subfamily.</text>
</comment>
<dbReference type="NCBIfam" id="TIGR00368">
    <property type="entry name" value="YifB family Mg chelatase-like AAA ATPase"/>
    <property type="match status" value="1"/>
</dbReference>
<dbReference type="InterPro" id="IPR027417">
    <property type="entry name" value="P-loop_NTPase"/>
</dbReference>
<dbReference type="InterPro" id="IPR025158">
    <property type="entry name" value="Mg_chelat-rel_C"/>
</dbReference>
<dbReference type="PANTHER" id="PTHR32039:SF7">
    <property type="entry name" value="COMPETENCE PROTEIN COMM"/>
    <property type="match status" value="1"/>
</dbReference>
<comment type="caution">
    <text evidence="5">The sequence shown here is derived from an EMBL/GenBank/DDBJ whole genome shotgun (WGS) entry which is preliminary data.</text>
</comment>
<dbReference type="Proteomes" id="UP000033689">
    <property type="component" value="Unassembled WGS sequence"/>
</dbReference>
<dbReference type="InterPro" id="IPR014721">
    <property type="entry name" value="Ribsml_uS5_D2-typ_fold_subgr"/>
</dbReference>
<gene>
    <name evidence="5" type="ORF">RBEMOGI_0703</name>
</gene>
<dbReference type="Gene3D" id="3.30.230.10">
    <property type="match status" value="1"/>
</dbReference>
<reference evidence="5 6" key="1">
    <citation type="submission" date="2015-02" db="EMBL/GenBank/DDBJ databases">
        <title>Genome Sequencing of Rickettsiales.</title>
        <authorList>
            <person name="Daugherty S.C."/>
            <person name="Su Q."/>
            <person name="Abolude K."/>
            <person name="Beier-Sexton M."/>
            <person name="Carlyon J.A."/>
            <person name="Carter R."/>
            <person name="Day N.P."/>
            <person name="Dumler S.J."/>
            <person name="Dyachenko V."/>
            <person name="Godinez A."/>
            <person name="Kurtti T.J."/>
            <person name="Lichay M."/>
            <person name="Mullins K.E."/>
            <person name="Ott S."/>
            <person name="Pappas-Brown V."/>
            <person name="Paris D.H."/>
            <person name="Patel P."/>
            <person name="Richards A.L."/>
            <person name="Sadzewicz L."/>
            <person name="Sears K."/>
            <person name="Seidman D."/>
            <person name="Sengamalay N."/>
            <person name="Stenos J."/>
            <person name="Tallon L.J."/>
            <person name="Vincent G."/>
            <person name="Fraser C.M."/>
            <person name="Munderloh U."/>
            <person name="Dunning-Hotopp J.C."/>
        </authorList>
    </citation>
    <scope>NUCLEOTIDE SEQUENCE [LARGE SCALE GENOMIC DNA]</scope>
    <source>
        <strain evidence="5 6">RML Mogi</strain>
    </source>
</reference>
<dbReference type="SUPFAM" id="SSF52540">
    <property type="entry name" value="P-loop containing nucleoside triphosphate hydrolases"/>
    <property type="match status" value="1"/>
</dbReference>
<dbReference type="InterPro" id="IPR020568">
    <property type="entry name" value="Ribosomal_Su5_D2-typ_SF"/>
</dbReference>
<dbReference type="InterPro" id="IPR001208">
    <property type="entry name" value="MCM_dom"/>
</dbReference>
<evidence type="ECO:0000256" key="2">
    <source>
        <dbReference type="ARBA" id="ARBA00022741"/>
    </source>
</evidence>
<sequence>MIIHIASLTFNGIDITDVDVQVQISPGIPAFTIVGLADKTIAESKERVKAALSSIGLALPTKKILINLAPADLVKEGSHFDLAIACAILTAMNILPETEIAEYLIIGELSLDGSILPVNGALPAAIGATARGKGLICSNKNSSEVAWSGNDNILVAGNLIELVNHFKGSQVLSPPEAIVQDEPANYPDFKDVRGQNIAKRALEISASGGHNLLMFGPPGTGKSRLASCLPGILPKMSVKEILECSMVTSIAGKFLDGKLTKIRPFRTPHHSCLLAAMVGGGVGKKVRPGEITLAHNGVLFLDELPEFPQHVIESLRQPIENGEILISRSNAHIKYPANFQLIAAMNPCKCGYLGDSYKECVKAPKCGDDYKMKISGPIMDRFDLHIEVPNINIYNYDLTNESSEEKSEDIAKRIEKVRIIQERRYEGYNIKTNNRLDGQLLIDYAMPVDEGKDLLNEAASKFRLSMRAYNRILRVARTIADLESEDKVLRMHIAEALSYRKMEY</sequence>
<evidence type="ECO:0000259" key="4">
    <source>
        <dbReference type="SMART" id="SM00382"/>
    </source>
</evidence>
<feature type="domain" description="AAA+ ATPase" evidence="4">
    <location>
        <begin position="208"/>
        <end position="392"/>
    </location>
</feature>